<dbReference type="PANTHER" id="PTHR10357">
    <property type="entry name" value="ALPHA-AMYLASE FAMILY MEMBER"/>
    <property type="match status" value="1"/>
</dbReference>
<dbReference type="Pfam" id="PF00128">
    <property type="entry name" value="Alpha-amylase"/>
    <property type="match status" value="1"/>
</dbReference>
<evidence type="ECO:0000256" key="3">
    <source>
        <dbReference type="ARBA" id="ARBA00023295"/>
    </source>
</evidence>
<dbReference type="Gene3D" id="3.90.400.10">
    <property type="entry name" value="Oligo-1,6-glucosidase, Domain 2"/>
    <property type="match status" value="1"/>
</dbReference>
<keyword evidence="1 5" id="KW-0378">Hydrolase</keyword>
<gene>
    <name evidence="5" type="ORF">H8R91_08195</name>
</gene>
<dbReference type="SUPFAM" id="SSF51445">
    <property type="entry name" value="(Trans)glycosidases"/>
    <property type="match status" value="1"/>
</dbReference>
<dbReference type="Gene3D" id="2.60.40.10">
    <property type="entry name" value="Immunoglobulins"/>
    <property type="match status" value="1"/>
</dbReference>
<dbReference type="Proteomes" id="UP000636755">
    <property type="component" value="Unassembled WGS sequence"/>
</dbReference>
<sequence>MPVPFDSQKIYYRTPFGAVEEGTTIHLRILLPRDLHTQRADLAVKYDYDYNWEYFGFFWCGTFDDATEIWEADFTPNKIGLYWYGFKLQTKYGLRYIVPSDPYNISTIETSPGRSWQLTCYKKGFTTPKWPVGGVMYQILPDRFNFSGEEKNLTRTDFQRNTDWYALPQWWPNENGEITNSDFFMGDLKGITQKLDYLEELGVSCIYLNPISEAYSNHRYDTGDYSKVDPILGTNEDFINLCAEAKKRGIHVINDGVYSHTGSDSKYFNRNGRYGEHTGAYRDQNSPYYSWYKFNNWPNDYHSWWGFYTLPEVNETDPKFNEYINGKDGIVRTYMRYGNSGWRLDVADELPDEFMENLRKAVKEEDPEGFIVGEVWEDASNKESYGARRRFLLGEELDSVMNYVFRNAILDFCRGADAKYVMNQIMSVIENYPRPVIRVLMNSLSTHDTERALTVIAGEPLNGRDRQWQANQKLSYDQRKRGIALLKLAVGMQYTLPGFPCVYYGDEAGLEGYRDPFNRCCYPWGREDKELIEWHKALGNLRKSCSPLWDGDFVKVTADKNFLSYIRLDSKSSLYCAFNASNEERILDPPPGYADGTPILDTKLENGKLTIPPLSCAFIINETDRRLSLAY</sequence>
<dbReference type="InterPro" id="IPR013783">
    <property type="entry name" value="Ig-like_fold"/>
</dbReference>
<accession>A0ABR7HLY4</accession>
<feature type="domain" description="Glycosyl hydrolase family 13 catalytic" evidence="4">
    <location>
        <begin position="138"/>
        <end position="542"/>
    </location>
</feature>
<dbReference type="CDD" id="cd11338">
    <property type="entry name" value="AmyAc_CMD"/>
    <property type="match status" value="1"/>
</dbReference>
<dbReference type="InterPro" id="IPR045857">
    <property type="entry name" value="O16G_dom_2"/>
</dbReference>
<keyword evidence="6" id="KW-1185">Reference proteome</keyword>
<keyword evidence="2" id="KW-0624">Polysaccharide degradation</keyword>
<dbReference type="InterPro" id="IPR014756">
    <property type="entry name" value="Ig_E-set"/>
</dbReference>
<name>A0ABR7HLY4_9FIRM</name>
<dbReference type="SMART" id="SM00642">
    <property type="entry name" value="Aamy"/>
    <property type="match status" value="1"/>
</dbReference>
<dbReference type="Gene3D" id="3.20.20.80">
    <property type="entry name" value="Glycosidases"/>
    <property type="match status" value="1"/>
</dbReference>
<keyword evidence="2" id="KW-0119">Carbohydrate metabolism</keyword>
<evidence type="ECO:0000256" key="2">
    <source>
        <dbReference type="ARBA" id="ARBA00023001"/>
    </source>
</evidence>
<protein>
    <submittedName>
        <fullName evidence="5">Glycoside hydrolase family 13 protein</fullName>
    </submittedName>
</protein>
<proteinExistence type="predicted"/>
<evidence type="ECO:0000313" key="6">
    <source>
        <dbReference type="Proteomes" id="UP000636755"/>
    </source>
</evidence>
<dbReference type="SUPFAM" id="SSF51011">
    <property type="entry name" value="Glycosyl hydrolase domain"/>
    <property type="match status" value="1"/>
</dbReference>
<evidence type="ECO:0000259" key="4">
    <source>
        <dbReference type="SMART" id="SM00642"/>
    </source>
</evidence>
<keyword evidence="2" id="KW-0136">Cellulose degradation</keyword>
<dbReference type="EMBL" id="JACOPS010000003">
    <property type="protein sequence ID" value="MBC5728497.1"/>
    <property type="molecule type" value="Genomic_DNA"/>
</dbReference>
<dbReference type="SUPFAM" id="SSF81296">
    <property type="entry name" value="E set domains"/>
    <property type="match status" value="1"/>
</dbReference>
<evidence type="ECO:0000256" key="1">
    <source>
        <dbReference type="ARBA" id="ARBA00022801"/>
    </source>
</evidence>
<dbReference type="PANTHER" id="PTHR10357:SF210">
    <property type="entry name" value="MALTODEXTRIN GLUCOSIDASE"/>
    <property type="match status" value="1"/>
</dbReference>
<reference evidence="5 6" key="1">
    <citation type="submission" date="2020-08" db="EMBL/GenBank/DDBJ databases">
        <title>Genome public.</title>
        <authorList>
            <person name="Liu C."/>
            <person name="Sun Q."/>
        </authorList>
    </citation>
    <scope>NUCLEOTIDE SEQUENCE [LARGE SCALE GENOMIC DNA]</scope>
    <source>
        <strain evidence="5 6">NSJ-71</strain>
    </source>
</reference>
<keyword evidence="3" id="KW-0326">Glycosidase</keyword>
<dbReference type="GO" id="GO:0016787">
    <property type="term" value="F:hydrolase activity"/>
    <property type="evidence" value="ECO:0007669"/>
    <property type="project" value="UniProtKB-KW"/>
</dbReference>
<organism evidence="5 6">
    <name type="scientific">Ruminococcus intestinalis</name>
    <dbReference type="NCBI Taxonomy" id="2763066"/>
    <lineage>
        <taxon>Bacteria</taxon>
        <taxon>Bacillati</taxon>
        <taxon>Bacillota</taxon>
        <taxon>Clostridia</taxon>
        <taxon>Eubacteriales</taxon>
        <taxon>Oscillospiraceae</taxon>
        <taxon>Ruminococcus</taxon>
    </lineage>
</organism>
<evidence type="ECO:0000313" key="5">
    <source>
        <dbReference type="EMBL" id="MBC5728497.1"/>
    </source>
</evidence>
<comment type="caution">
    <text evidence="5">The sequence shown here is derived from an EMBL/GenBank/DDBJ whole genome shotgun (WGS) entry which is preliminary data.</text>
</comment>
<dbReference type="InterPro" id="IPR017853">
    <property type="entry name" value="GH"/>
</dbReference>
<dbReference type="RefSeq" id="WP_186935607.1">
    <property type="nucleotide sequence ID" value="NZ_JACOPS010000003.1"/>
</dbReference>
<dbReference type="InterPro" id="IPR006047">
    <property type="entry name" value="GH13_cat_dom"/>
</dbReference>